<evidence type="ECO:0000313" key="2">
    <source>
        <dbReference type="EMBL" id="KAE9332292.1"/>
    </source>
</evidence>
<dbReference type="EMBL" id="QXFT01000972">
    <property type="protein sequence ID" value="KAE9332292.1"/>
    <property type="molecule type" value="Genomic_DNA"/>
</dbReference>
<organism evidence="2 3">
    <name type="scientific">Phytophthora rubi</name>
    <dbReference type="NCBI Taxonomy" id="129364"/>
    <lineage>
        <taxon>Eukaryota</taxon>
        <taxon>Sar</taxon>
        <taxon>Stramenopiles</taxon>
        <taxon>Oomycota</taxon>
        <taxon>Peronosporomycetes</taxon>
        <taxon>Peronosporales</taxon>
        <taxon>Peronosporaceae</taxon>
        <taxon>Phytophthora</taxon>
    </lineage>
</organism>
<evidence type="ECO:0000256" key="1">
    <source>
        <dbReference type="SAM" id="MobiDB-lite"/>
    </source>
</evidence>
<feature type="region of interest" description="Disordered" evidence="1">
    <location>
        <begin position="35"/>
        <end position="126"/>
    </location>
</feature>
<sequence>MSRRPTRPPSRSLSAATTRAFRSLGCTGESALDVLAEASQAQPRLHTGASSTGSRDDAPPAAPSRPGDADSAAPEPSVEHPAPLAGVPGPPPPSSEAHRSPSPEMQGDSPPPTSPPGATPPLRRQLPRLRHRWQLAGRRSGQWLPEQWSLHL</sequence>
<feature type="compositionally biased region" description="Low complexity" evidence="1">
    <location>
        <begin position="64"/>
        <end position="74"/>
    </location>
</feature>
<dbReference type="Proteomes" id="UP000434957">
    <property type="component" value="Unassembled WGS sequence"/>
</dbReference>
<dbReference type="AlphaFoldDB" id="A0A6A4F2B6"/>
<proteinExistence type="predicted"/>
<reference evidence="2 3" key="1">
    <citation type="submission" date="2018-08" db="EMBL/GenBank/DDBJ databases">
        <title>Genomic investigation of the strawberry pathogen Phytophthora fragariae indicates pathogenicity is determined by transcriptional variation in three key races.</title>
        <authorList>
            <person name="Adams T.M."/>
            <person name="Armitage A.D."/>
            <person name="Sobczyk M.K."/>
            <person name="Bates H.J."/>
            <person name="Dunwell J.M."/>
            <person name="Nellist C.F."/>
            <person name="Harrison R.J."/>
        </authorList>
    </citation>
    <scope>NUCLEOTIDE SEQUENCE [LARGE SCALE GENOMIC DNA]</scope>
    <source>
        <strain evidence="2 3">SCRP333</strain>
    </source>
</reference>
<feature type="compositionally biased region" description="Pro residues" evidence="1">
    <location>
        <begin position="109"/>
        <end position="119"/>
    </location>
</feature>
<gene>
    <name evidence="2" type="ORF">PR003_g14589</name>
</gene>
<keyword evidence="3" id="KW-1185">Reference proteome</keyword>
<evidence type="ECO:0000313" key="3">
    <source>
        <dbReference type="Proteomes" id="UP000434957"/>
    </source>
</evidence>
<comment type="caution">
    <text evidence="2">The sequence shown here is derived from an EMBL/GenBank/DDBJ whole genome shotgun (WGS) entry which is preliminary data.</text>
</comment>
<name>A0A6A4F2B6_9STRA</name>
<accession>A0A6A4F2B6</accession>
<protein>
    <submittedName>
        <fullName evidence="2">Uncharacterized protein</fullName>
    </submittedName>
</protein>